<dbReference type="FunFam" id="1.10.510.10:FF:001512">
    <property type="entry name" value="Receptor tyrosine-protein kinase erbB-2"/>
    <property type="match status" value="1"/>
</dbReference>
<evidence type="ECO:0000256" key="13">
    <source>
        <dbReference type="ARBA" id="ARBA00023136"/>
    </source>
</evidence>
<feature type="transmembrane region" description="Helical" evidence="17">
    <location>
        <begin position="294"/>
        <end position="320"/>
    </location>
</feature>
<dbReference type="CDD" id="cd00192">
    <property type="entry name" value="PTKc"/>
    <property type="match status" value="1"/>
</dbReference>
<evidence type="ECO:0000256" key="6">
    <source>
        <dbReference type="ARBA" id="ARBA00022692"/>
    </source>
</evidence>
<sequence length="646" mass="73974">MRLLCSSLEHLALMPDAEAAKIVVLRVECAKRISKSDRTMLTVDFHKFDSLRILSVVNCSLAEVEDFIFEGNYMLESVDFSNNSLAILRWQSMAHARSLSSINLRNNQLSCDCRNEWLKTDGVESKSWYYQREMFRLPIKVYTDMEFETKCKFNNCPHSMLQPLKAVVNAQIGESFELRCNLHGGDELKATKYDAFEWIYASLRHIHMSSIRIENKSMSIRIENATSNEVGIVICKCWSCRMPIFGSIQVRIPTNLSARIVESHLPELIIHGYPLDELKIESHFDGQDISKHHIYTWALIVVILVLFLASLSSLGAFLYVKRLLRSESWKRRKASRNTDETSMPLEDASFFSSDYRLVPIIDRDAIKLQQKIGHGAFGEVFSADWSGSPTGRVAIKILHHVKMDAEMSKEAHLLSQLEHPNIVRLFGVARDRHQILLVLELISLGDLKSYVRARVPLCKNYSQFPPALTNDELLNICIQICHGLCYLNSQQIVHRDLAARNCLISGESDMKICDAAQRPPFTVKISDFGMSRRLYSQTEYYRMNSTKTILPIRWLAPECIQYYKFTHASDIWAYGVTIWEVYTYGEVPFGELSNGEVLSALLNGTRLSKPKNAPANILQIMDDCWEFDAEKRPLCIDILSRLTLCQ</sequence>
<dbReference type="GO" id="GO:0061564">
    <property type="term" value="P:axon development"/>
    <property type="evidence" value="ECO:0007669"/>
    <property type="project" value="UniProtKB-ARBA"/>
</dbReference>
<evidence type="ECO:0000256" key="7">
    <source>
        <dbReference type="ARBA" id="ARBA00022729"/>
    </source>
</evidence>
<dbReference type="AlphaFoldDB" id="A0A0M3I8X1"/>
<evidence type="ECO:0000256" key="3">
    <source>
        <dbReference type="ARBA" id="ARBA00011902"/>
    </source>
</evidence>
<dbReference type="GO" id="GO:0005524">
    <property type="term" value="F:ATP binding"/>
    <property type="evidence" value="ECO:0007669"/>
    <property type="project" value="UniProtKB-UniRule"/>
</dbReference>
<evidence type="ECO:0000256" key="14">
    <source>
        <dbReference type="ARBA" id="ARBA00023137"/>
    </source>
</evidence>
<evidence type="ECO:0000256" key="17">
    <source>
        <dbReference type="SAM" id="Phobius"/>
    </source>
</evidence>
<proteinExistence type="predicted"/>
<keyword evidence="10" id="KW-0418">Kinase</keyword>
<dbReference type="InterPro" id="IPR000719">
    <property type="entry name" value="Prot_kinase_dom"/>
</dbReference>
<evidence type="ECO:0000256" key="4">
    <source>
        <dbReference type="ARBA" id="ARBA00022614"/>
    </source>
</evidence>
<dbReference type="WBParaSite" id="ALUE_0001384301-mRNA-1">
    <property type="protein sequence ID" value="ALUE_0001384301-mRNA-1"/>
    <property type="gene ID" value="ALUE_0001384301"/>
</dbReference>
<evidence type="ECO:0000256" key="8">
    <source>
        <dbReference type="ARBA" id="ARBA00022737"/>
    </source>
</evidence>
<organism evidence="20 21">
    <name type="scientific">Ascaris lumbricoides</name>
    <name type="common">Giant roundworm</name>
    <dbReference type="NCBI Taxonomy" id="6252"/>
    <lineage>
        <taxon>Eukaryota</taxon>
        <taxon>Metazoa</taxon>
        <taxon>Ecdysozoa</taxon>
        <taxon>Nematoda</taxon>
        <taxon>Chromadorea</taxon>
        <taxon>Rhabditida</taxon>
        <taxon>Spirurina</taxon>
        <taxon>Ascaridomorpha</taxon>
        <taxon>Ascaridoidea</taxon>
        <taxon>Ascarididae</taxon>
        <taxon>Ascaris</taxon>
    </lineage>
</organism>
<keyword evidence="14" id="KW-0829">Tyrosine-protein kinase</keyword>
<dbReference type="PROSITE" id="PS50011">
    <property type="entry name" value="PROTEIN_KINASE_DOM"/>
    <property type="match status" value="1"/>
</dbReference>
<evidence type="ECO:0000256" key="16">
    <source>
        <dbReference type="PROSITE-ProRule" id="PRU10141"/>
    </source>
</evidence>
<evidence type="ECO:0000256" key="12">
    <source>
        <dbReference type="ARBA" id="ARBA00022989"/>
    </source>
</evidence>
<dbReference type="InterPro" id="IPR050122">
    <property type="entry name" value="RTK"/>
</dbReference>
<keyword evidence="12 17" id="KW-1133">Transmembrane helix</keyword>
<keyword evidence="9 16" id="KW-0547">Nucleotide-binding</keyword>
<dbReference type="PANTHER" id="PTHR24416">
    <property type="entry name" value="TYROSINE-PROTEIN KINASE RECEPTOR"/>
    <property type="match status" value="1"/>
</dbReference>
<evidence type="ECO:0000256" key="15">
    <source>
        <dbReference type="ARBA" id="ARBA00051243"/>
    </source>
</evidence>
<dbReference type="GO" id="GO:0043235">
    <property type="term" value="C:receptor complex"/>
    <property type="evidence" value="ECO:0007669"/>
    <property type="project" value="TreeGrafter"/>
</dbReference>
<evidence type="ECO:0000313" key="20">
    <source>
        <dbReference type="Proteomes" id="UP000036681"/>
    </source>
</evidence>
<evidence type="ECO:0000259" key="19">
    <source>
        <dbReference type="PROSITE" id="PS50835"/>
    </source>
</evidence>
<dbReference type="Gene3D" id="3.80.10.10">
    <property type="entry name" value="Ribonuclease Inhibitor"/>
    <property type="match status" value="1"/>
</dbReference>
<dbReference type="InterPro" id="IPR011009">
    <property type="entry name" value="Kinase-like_dom_sf"/>
</dbReference>
<dbReference type="InterPro" id="IPR020635">
    <property type="entry name" value="Tyr_kinase_cat_dom"/>
</dbReference>
<evidence type="ECO:0000259" key="18">
    <source>
        <dbReference type="PROSITE" id="PS50011"/>
    </source>
</evidence>
<dbReference type="Gene3D" id="1.10.510.10">
    <property type="entry name" value="Transferase(Phosphotransferase) domain 1"/>
    <property type="match status" value="1"/>
</dbReference>
<dbReference type="EC" id="2.7.10.1" evidence="3"/>
<keyword evidence="13 17" id="KW-0472">Membrane</keyword>
<dbReference type="InterPro" id="IPR007110">
    <property type="entry name" value="Ig-like_dom"/>
</dbReference>
<dbReference type="InterPro" id="IPR032675">
    <property type="entry name" value="LRR_dom_sf"/>
</dbReference>
<dbReference type="GO" id="GO:0012505">
    <property type="term" value="C:endomembrane system"/>
    <property type="evidence" value="ECO:0007669"/>
    <property type="project" value="UniProtKB-SubCell"/>
</dbReference>
<keyword evidence="11 16" id="KW-0067">ATP-binding</keyword>
<evidence type="ECO:0000256" key="5">
    <source>
        <dbReference type="ARBA" id="ARBA00022679"/>
    </source>
</evidence>
<evidence type="ECO:0000256" key="10">
    <source>
        <dbReference type="ARBA" id="ARBA00022777"/>
    </source>
</evidence>
<accession>A0A0M3I8X1</accession>
<dbReference type="Pfam" id="PF07714">
    <property type="entry name" value="PK_Tyr_Ser-Thr"/>
    <property type="match status" value="1"/>
</dbReference>
<feature type="domain" description="Ig-like" evidence="19">
    <location>
        <begin position="157"/>
        <end position="235"/>
    </location>
</feature>
<dbReference type="GO" id="GO:0004714">
    <property type="term" value="F:transmembrane receptor protein tyrosine kinase activity"/>
    <property type="evidence" value="ECO:0007669"/>
    <property type="project" value="UniProtKB-EC"/>
</dbReference>
<dbReference type="GO" id="GO:0048680">
    <property type="term" value="P:positive regulation of axon regeneration"/>
    <property type="evidence" value="ECO:0007669"/>
    <property type="project" value="UniProtKB-ARBA"/>
</dbReference>
<dbReference type="InterPro" id="IPR001611">
    <property type="entry name" value="Leu-rich_rpt"/>
</dbReference>
<dbReference type="PROSITE" id="PS00107">
    <property type="entry name" value="PROTEIN_KINASE_ATP"/>
    <property type="match status" value="1"/>
</dbReference>
<evidence type="ECO:0000313" key="21">
    <source>
        <dbReference type="WBParaSite" id="ALUE_0001384301-mRNA-1"/>
    </source>
</evidence>
<protein>
    <recommendedName>
        <fullName evidence="3">receptor protein-tyrosine kinase</fullName>
        <ecNumber evidence="3">2.7.10.1</ecNumber>
    </recommendedName>
</protein>
<reference evidence="21" key="1">
    <citation type="submission" date="2017-02" db="UniProtKB">
        <authorList>
            <consortium name="WormBaseParasite"/>
        </authorList>
    </citation>
    <scope>IDENTIFICATION</scope>
</reference>
<keyword evidence="8" id="KW-0677">Repeat</keyword>
<dbReference type="SUPFAM" id="SSF52058">
    <property type="entry name" value="L domain-like"/>
    <property type="match status" value="1"/>
</dbReference>
<keyword evidence="4" id="KW-0433">Leucine-rich repeat</keyword>
<keyword evidence="6 17" id="KW-0812">Transmembrane</keyword>
<dbReference type="InterPro" id="IPR017441">
    <property type="entry name" value="Protein_kinase_ATP_BS"/>
</dbReference>
<feature type="domain" description="Protein kinase" evidence="18">
    <location>
        <begin position="366"/>
        <end position="644"/>
    </location>
</feature>
<dbReference type="Pfam" id="PF13855">
    <property type="entry name" value="LRR_8"/>
    <property type="match status" value="1"/>
</dbReference>
<dbReference type="PANTHER" id="PTHR24416:SF611">
    <property type="entry name" value="TYROSINE-PROTEIN KINASE TRANSMEMBRANE RECEPTOR ROR"/>
    <property type="match status" value="1"/>
</dbReference>
<comment type="catalytic activity">
    <reaction evidence="15">
        <text>L-tyrosyl-[protein] + ATP = O-phospho-L-tyrosyl-[protein] + ADP + H(+)</text>
        <dbReference type="Rhea" id="RHEA:10596"/>
        <dbReference type="Rhea" id="RHEA-COMP:10136"/>
        <dbReference type="Rhea" id="RHEA-COMP:20101"/>
        <dbReference type="ChEBI" id="CHEBI:15378"/>
        <dbReference type="ChEBI" id="CHEBI:30616"/>
        <dbReference type="ChEBI" id="CHEBI:46858"/>
        <dbReference type="ChEBI" id="CHEBI:61978"/>
        <dbReference type="ChEBI" id="CHEBI:456216"/>
        <dbReference type="EC" id="2.7.10.1"/>
    </reaction>
</comment>
<dbReference type="Proteomes" id="UP000036681">
    <property type="component" value="Unplaced"/>
</dbReference>
<dbReference type="GO" id="GO:0005886">
    <property type="term" value="C:plasma membrane"/>
    <property type="evidence" value="ECO:0007669"/>
    <property type="project" value="TreeGrafter"/>
</dbReference>
<dbReference type="SMART" id="SM00219">
    <property type="entry name" value="TyrKc"/>
    <property type="match status" value="1"/>
</dbReference>
<name>A0A0M3I8X1_ASCLU</name>
<dbReference type="InterPro" id="IPR008266">
    <property type="entry name" value="Tyr_kinase_AS"/>
</dbReference>
<evidence type="ECO:0000256" key="9">
    <source>
        <dbReference type="ARBA" id="ARBA00022741"/>
    </source>
</evidence>
<dbReference type="PROSITE" id="PS50835">
    <property type="entry name" value="IG_LIKE"/>
    <property type="match status" value="1"/>
</dbReference>
<dbReference type="PROSITE" id="PS00109">
    <property type="entry name" value="PROTEIN_KINASE_TYR"/>
    <property type="match status" value="1"/>
</dbReference>
<dbReference type="GO" id="GO:0007169">
    <property type="term" value="P:cell surface receptor protein tyrosine kinase signaling pathway"/>
    <property type="evidence" value="ECO:0007669"/>
    <property type="project" value="TreeGrafter"/>
</dbReference>
<evidence type="ECO:0000256" key="11">
    <source>
        <dbReference type="ARBA" id="ARBA00022840"/>
    </source>
</evidence>
<evidence type="ECO:0000256" key="2">
    <source>
        <dbReference type="ARBA" id="ARBA00004308"/>
    </source>
</evidence>
<feature type="binding site" evidence="16">
    <location>
        <position position="396"/>
    </location>
    <ligand>
        <name>ATP</name>
        <dbReference type="ChEBI" id="CHEBI:30616"/>
    </ligand>
</feature>
<evidence type="ECO:0000256" key="1">
    <source>
        <dbReference type="ARBA" id="ARBA00004167"/>
    </source>
</evidence>
<dbReference type="SUPFAM" id="SSF56112">
    <property type="entry name" value="Protein kinase-like (PK-like)"/>
    <property type="match status" value="1"/>
</dbReference>
<keyword evidence="20" id="KW-1185">Reference proteome</keyword>
<dbReference type="PRINTS" id="PR00109">
    <property type="entry name" value="TYRKINASE"/>
</dbReference>
<keyword evidence="5" id="KW-0808">Transferase</keyword>
<comment type="subcellular location">
    <subcellularLocation>
        <location evidence="2">Endomembrane system</location>
    </subcellularLocation>
    <subcellularLocation>
        <location evidence="1">Membrane</location>
        <topology evidence="1">Single-pass membrane protein</topology>
    </subcellularLocation>
</comment>
<dbReference type="InterPro" id="IPR001245">
    <property type="entry name" value="Ser-Thr/Tyr_kinase_cat_dom"/>
</dbReference>
<keyword evidence="7" id="KW-0732">Signal</keyword>